<evidence type="ECO:0000256" key="1">
    <source>
        <dbReference type="ARBA" id="ARBA00003871"/>
    </source>
</evidence>
<evidence type="ECO:0000313" key="6">
    <source>
        <dbReference type="Proteomes" id="UP000298781"/>
    </source>
</evidence>
<organism evidence="5 6">
    <name type="scientific">Phreatobacter stygius</name>
    <dbReference type="NCBI Taxonomy" id="1940610"/>
    <lineage>
        <taxon>Bacteria</taxon>
        <taxon>Pseudomonadati</taxon>
        <taxon>Pseudomonadota</taxon>
        <taxon>Alphaproteobacteria</taxon>
        <taxon>Hyphomicrobiales</taxon>
        <taxon>Phreatobacteraceae</taxon>
        <taxon>Phreatobacter</taxon>
    </lineage>
</organism>
<keyword evidence="5" id="KW-0378">Hydrolase</keyword>
<gene>
    <name evidence="5" type="ORF">E8M01_27810</name>
</gene>
<dbReference type="PANTHER" id="PTHR11895">
    <property type="entry name" value="TRANSAMIDASE"/>
    <property type="match status" value="1"/>
</dbReference>
<name>A0A4D7BIG7_9HYPH</name>
<dbReference type="Proteomes" id="UP000298781">
    <property type="component" value="Chromosome"/>
</dbReference>
<dbReference type="AlphaFoldDB" id="A0A4D7BIG7"/>
<dbReference type="OrthoDB" id="7490557at2"/>
<dbReference type="KEGG" id="pstg:E8M01_27810"/>
<dbReference type="PANTHER" id="PTHR11895:SF7">
    <property type="entry name" value="GLUTAMYL-TRNA(GLN) AMIDOTRANSFERASE SUBUNIT A, MITOCHONDRIAL"/>
    <property type="match status" value="1"/>
</dbReference>
<accession>A0A4D7BIG7</accession>
<evidence type="ECO:0000256" key="2">
    <source>
        <dbReference type="ARBA" id="ARBA00009199"/>
    </source>
</evidence>
<dbReference type="Gene3D" id="3.90.1300.10">
    <property type="entry name" value="Amidase signature (AS) domain"/>
    <property type="match status" value="1"/>
</dbReference>
<keyword evidence="6" id="KW-1185">Reference proteome</keyword>
<evidence type="ECO:0000256" key="3">
    <source>
        <dbReference type="ARBA" id="ARBA00021874"/>
    </source>
</evidence>
<dbReference type="SUPFAM" id="SSF75304">
    <property type="entry name" value="Amidase signature (AS) enzymes"/>
    <property type="match status" value="1"/>
</dbReference>
<reference evidence="5 6" key="1">
    <citation type="submission" date="2019-04" db="EMBL/GenBank/DDBJ databases">
        <title>Phreatobacter aquaticus sp. nov.</title>
        <authorList>
            <person name="Choi A."/>
        </authorList>
    </citation>
    <scope>NUCLEOTIDE SEQUENCE [LARGE SCALE GENOMIC DNA]</scope>
    <source>
        <strain evidence="5 6">KCTC 52518</strain>
    </source>
</reference>
<dbReference type="NCBIfam" id="NF005899">
    <property type="entry name" value="PRK07869.1"/>
    <property type="match status" value="1"/>
</dbReference>
<evidence type="ECO:0000259" key="4">
    <source>
        <dbReference type="Pfam" id="PF01425"/>
    </source>
</evidence>
<protein>
    <recommendedName>
        <fullName evidence="3">Indoleacetamide hydrolase</fullName>
    </recommendedName>
</protein>
<dbReference type="EMBL" id="CP039690">
    <property type="protein sequence ID" value="QCI69468.1"/>
    <property type="molecule type" value="Genomic_DNA"/>
</dbReference>
<proteinExistence type="inferred from homology"/>
<sequence>MAGLAATGAIGLPHAAAGHDDDLAALDATAQADLVRRGEVKPAELLEAAIARIDRLNPALNAVVASFYERARRAAAQPLPEGPFGGVPYALKDLLDLQGTPRTAGSRLLARHVSAATSDIAARSMAAGLIVLGKTNTPEFALNASTEPLLFGPSRNPWNPGRSPGGSSGGAAAVVASGMLAMAHASDGGGSIRIPASCCGLFGLKPSRGRMTGSRQSDAGVDHCLSRSVRDSARLFGWNQRQDAAAPLAPVALGADPAARRLKIGFSSQGILGHEPAAAVKAALEQTARLCAGLGHQVVPARLPVEGELFFRHFMVAWSAGAARAVQQARTERQDPEAVLEPWTLFLAAHARAQAADAGQLAGAYFAEVARRFDRFFTDYDVMLTPVVDDEPPELGHLGPDVGGPQMWDRLVKYVAYTPVHNVAGTPAMSVPLSMSPSGLPIGSQFSARVGNEKTLFDLAFELEQASPWAQRRPSLR</sequence>
<dbReference type="InterPro" id="IPR023631">
    <property type="entry name" value="Amidase_dom"/>
</dbReference>
<dbReference type="InterPro" id="IPR000120">
    <property type="entry name" value="Amidase"/>
</dbReference>
<dbReference type="Pfam" id="PF01425">
    <property type="entry name" value="Amidase"/>
    <property type="match status" value="1"/>
</dbReference>
<dbReference type="InterPro" id="IPR020556">
    <property type="entry name" value="Amidase_CS"/>
</dbReference>
<evidence type="ECO:0000313" key="5">
    <source>
        <dbReference type="EMBL" id="QCI69468.1"/>
    </source>
</evidence>
<dbReference type="InterPro" id="IPR036928">
    <property type="entry name" value="AS_sf"/>
</dbReference>
<comment type="similarity">
    <text evidence="2">Belongs to the amidase family.</text>
</comment>
<comment type="function">
    <text evidence="1">Hydrolyzes indole-3-acetamide (IAM) into indole-3-acetic acid (IAA).</text>
</comment>
<feature type="domain" description="Amidase" evidence="4">
    <location>
        <begin position="44"/>
        <end position="456"/>
    </location>
</feature>
<dbReference type="GO" id="GO:0016787">
    <property type="term" value="F:hydrolase activity"/>
    <property type="evidence" value="ECO:0007669"/>
    <property type="project" value="UniProtKB-KW"/>
</dbReference>
<dbReference type="PROSITE" id="PS00571">
    <property type="entry name" value="AMIDASES"/>
    <property type="match status" value="1"/>
</dbReference>